<evidence type="ECO:0000256" key="1">
    <source>
        <dbReference type="SAM" id="MobiDB-lite"/>
    </source>
</evidence>
<sequence>QDYYKKVPHKEHQNSKTGKTDTVGTLVNDGMSEAISTTCTRHTQRHAQIVFSSENTLKKQG</sequence>
<name>A0A0B6Y1Z2_9EUPU</name>
<feature type="non-terminal residue" evidence="2">
    <location>
        <position position="1"/>
    </location>
</feature>
<accession>A0A0B6Y1Z2</accession>
<proteinExistence type="predicted"/>
<dbReference type="EMBL" id="HACG01003278">
    <property type="protein sequence ID" value="CEK50143.1"/>
    <property type="molecule type" value="Transcribed_RNA"/>
</dbReference>
<evidence type="ECO:0000313" key="2">
    <source>
        <dbReference type="EMBL" id="CEK50143.1"/>
    </source>
</evidence>
<dbReference type="AlphaFoldDB" id="A0A0B6Y1Z2"/>
<organism evidence="2">
    <name type="scientific">Arion vulgaris</name>
    <dbReference type="NCBI Taxonomy" id="1028688"/>
    <lineage>
        <taxon>Eukaryota</taxon>
        <taxon>Metazoa</taxon>
        <taxon>Spiralia</taxon>
        <taxon>Lophotrochozoa</taxon>
        <taxon>Mollusca</taxon>
        <taxon>Gastropoda</taxon>
        <taxon>Heterobranchia</taxon>
        <taxon>Euthyneura</taxon>
        <taxon>Panpulmonata</taxon>
        <taxon>Eupulmonata</taxon>
        <taxon>Stylommatophora</taxon>
        <taxon>Helicina</taxon>
        <taxon>Arionoidea</taxon>
        <taxon>Arionidae</taxon>
        <taxon>Arion</taxon>
    </lineage>
</organism>
<gene>
    <name evidence="2" type="primary">ORF9982</name>
</gene>
<protein>
    <submittedName>
        <fullName evidence="2">Uncharacterized protein</fullName>
    </submittedName>
</protein>
<reference evidence="2" key="1">
    <citation type="submission" date="2014-12" db="EMBL/GenBank/DDBJ databases">
        <title>Insight into the proteome of Arion vulgaris.</title>
        <authorList>
            <person name="Aradska J."/>
            <person name="Bulat T."/>
            <person name="Smidak R."/>
            <person name="Sarate P."/>
            <person name="Gangsoo J."/>
            <person name="Sialana F."/>
            <person name="Bilban M."/>
            <person name="Lubec G."/>
        </authorList>
    </citation>
    <scope>NUCLEOTIDE SEQUENCE</scope>
    <source>
        <tissue evidence="2">Skin</tissue>
    </source>
</reference>
<feature type="region of interest" description="Disordered" evidence="1">
    <location>
        <begin position="1"/>
        <end position="25"/>
    </location>
</feature>
<feature type="compositionally biased region" description="Polar residues" evidence="1">
    <location>
        <begin position="15"/>
        <end position="25"/>
    </location>
</feature>